<dbReference type="Gene3D" id="3.60.10.10">
    <property type="entry name" value="Endonuclease/exonuclease/phosphatase"/>
    <property type="match status" value="1"/>
</dbReference>
<dbReference type="InterPro" id="IPR051916">
    <property type="entry name" value="GPI-anchor_lipid_remodeler"/>
</dbReference>
<dbReference type="GO" id="GO:0004519">
    <property type="term" value="F:endonuclease activity"/>
    <property type="evidence" value="ECO:0007669"/>
    <property type="project" value="UniProtKB-KW"/>
</dbReference>
<keyword evidence="2" id="KW-0540">Nuclease</keyword>
<evidence type="ECO:0000313" key="3">
    <source>
        <dbReference type="Proteomes" id="UP000326202"/>
    </source>
</evidence>
<keyword evidence="3" id="KW-1185">Reference proteome</keyword>
<dbReference type="PANTHER" id="PTHR14859:SF15">
    <property type="entry name" value="ENDONUCLEASE_EXONUCLEASE_PHOSPHATASE DOMAIN-CONTAINING PROTEIN"/>
    <property type="match status" value="1"/>
</dbReference>
<evidence type="ECO:0000259" key="1">
    <source>
        <dbReference type="Pfam" id="PF03372"/>
    </source>
</evidence>
<dbReference type="GO" id="GO:0004527">
    <property type="term" value="F:exonuclease activity"/>
    <property type="evidence" value="ECO:0007669"/>
    <property type="project" value="UniProtKB-KW"/>
</dbReference>
<keyword evidence="2" id="KW-0269">Exonuclease</keyword>
<protein>
    <submittedName>
        <fullName evidence="2">Endonuclease/exonuclease/phosphatase</fullName>
    </submittedName>
</protein>
<organism evidence="2 3">
    <name type="scientific">Hypericibacter terrae</name>
    <dbReference type="NCBI Taxonomy" id="2602015"/>
    <lineage>
        <taxon>Bacteria</taxon>
        <taxon>Pseudomonadati</taxon>
        <taxon>Pseudomonadota</taxon>
        <taxon>Alphaproteobacteria</taxon>
        <taxon>Rhodospirillales</taxon>
        <taxon>Dongiaceae</taxon>
        <taxon>Hypericibacter</taxon>
    </lineage>
</organism>
<dbReference type="EMBL" id="CP042906">
    <property type="protein sequence ID" value="QEX16833.1"/>
    <property type="molecule type" value="Genomic_DNA"/>
</dbReference>
<name>A0A5J6MH77_9PROT</name>
<dbReference type="GO" id="GO:0006506">
    <property type="term" value="P:GPI anchor biosynthetic process"/>
    <property type="evidence" value="ECO:0007669"/>
    <property type="project" value="TreeGrafter"/>
</dbReference>
<keyword evidence="2" id="KW-0378">Hydrolase</keyword>
<reference evidence="2 3" key="1">
    <citation type="submission" date="2019-08" db="EMBL/GenBank/DDBJ databases">
        <title>Hyperibacter terrae gen. nov., sp. nov. and Hyperibacter viscosus sp. nov., two new members in the family Rhodospirillaceae isolated from the rhizosphere of Hypericum perforatum.</title>
        <authorList>
            <person name="Noviana Z."/>
        </authorList>
    </citation>
    <scope>NUCLEOTIDE SEQUENCE [LARGE SCALE GENOMIC DNA]</scope>
    <source>
        <strain evidence="2 3">R5913</strain>
    </source>
</reference>
<dbReference type="Proteomes" id="UP000326202">
    <property type="component" value="Chromosome"/>
</dbReference>
<proteinExistence type="predicted"/>
<dbReference type="SUPFAM" id="SSF56219">
    <property type="entry name" value="DNase I-like"/>
    <property type="match status" value="1"/>
</dbReference>
<gene>
    <name evidence="2" type="ORF">FRZ44_21280</name>
</gene>
<dbReference type="InterPro" id="IPR005135">
    <property type="entry name" value="Endo/exonuclease/phosphatase"/>
</dbReference>
<dbReference type="PANTHER" id="PTHR14859">
    <property type="entry name" value="CALCOFLUOR WHITE HYPERSENSITIVE PROTEIN PRECURSOR"/>
    <property type="match status" value="1"/>
</dbReference>
<dbReference type="RefSeq" id="WP_151177139.1">
    <property type="nucleotide sequence ID" value="NZ_CP042906.1"/>
</dbReference>
<dbReference type="InterPro" id="IPR036691">
    <property type="entry name" value="Endo/exonu/phosph_ase_sf"/>
</dbReference>
<dbReference type="Pfam" id="PF03372">
    <property type="entry name" value="Exo_endo_phos"/>
    <property type="match status" value="1"/>
</dbReference>
<evidence type="ECO:0000313" key="2">
    <source>
        <dbReference type="EMBL" id="QEX16833.1"/>
    </source>
</evidence>
<dbReference type="KEGG" id="htq:FRZ44_21280"/>
<dbReference type="AlphaFoldDB" id="A0A5J6MH77"/>
<feature type="domain" description="Endonuclease/exonuclease/phosphatase" evidence="1">
    <location>
        <begin position="4"/>
        <end position="288"/>
    </location>
</feature>
<sequence>MRVASYNIQYSLGQDGRYDMARVLSAVRDADVICLQEVERNWHRSGMVDQPALIQELLPDRYAAYGSPFDVDASATDELGRLINRRRQFGQMTLSRWPILAARAHILPKLDTGRRFNMVTGALETIIAAPGGPLRLFNIHLSDASVEERLLQIEHLMGLLRHSSREGGVWNGSEADPAHWQTENPPPLPAEAMLLGDFNAEPGSAEYVAVTRGTRTARSLPDTAGDHHAFVDSWIAAGHQARRGITYRRNPAQLAEWDQRIDYCFLPLAWVPRLIGARIDAEATGSDHQPIWVELKG</sequence>
<dbReference type="OrthoDB" id="9813425at2"/>
<keyword evidence="2" id="KW-0255">Endonuclease</keyword>
<accession>A0A5J6MH77</accession>
<dbReference type="GO" id="GO:0016020">
    <property type="term" value="C:membrane"/>
    <property type="evidence" value="ECO:0007669"/>
    <property type="project" value="GOC"/>
</dbReference>